<proteinExistence type="predicted"/>
<evidence type="ECO:0000313" key="3">
    <source>
        <dbReference type="Proteomes" id="UP000499080"/>
    </source>
</evidence>
<name>A0A4Y2NM22_ARAVE</name>
<organism evidence="2 3">
    <name type="scientific">Araneus ventricosus</name>
    <name type="common">Orbweaver spider</name>
    <name type="synonym">Epeira ventricosa</name>
    <dbReference type="NCBI Taxonomy" id="182803"/>
    <lineage>
        <taxon>Eukaryota</taxon>
        <taxon>Metazoa</taxon>
        <taxon>Ecdysozoa</taxon>
        <taxon>Arthropoda</taxon>
        <taxon>Chelicerata</taxon>
        <taxon>Arachnida</taxon>
        <taxon>Araneae</taxon>
        <taxon>Araneomorphae</taxon>
        <taxon>Entelegynae</taxon>
        <taxon>Araneoidea</taxon>
        <taxon>Araneidae</taxon>
        <taxon>Araneus</taxon>
    </lineage>
</organism>
<reference evidence="2 3" key="1">
    <citation type="journal article" date="2019" name="Sci. Rep.">
        <title>Orb-weaving spider Araneus ventricosus genome elucidates the spidroin gene catalogue.</title>
        <authorList>
            <person name="Kono N."/>
            <person name="Nakamura H."/>
            <person name="Ohtoshi R."/>
            <person name="Moran D.A.P."/>
            <person name="Shinohara A."/>
            <person name="Yoshida Y."/>
            <person name="Fujiwara M."/>
            <person name="Mori M."/>
            <person name="Tomita M."/>
            <person name="Arakawa K."/>
        </authorList>
    </citation>
    <scope>NUCLEOTIDE SEQUENCE [LARGE SCALE GENOMIC DNA]</scope>
</reference>
<feature type="compositionally biased region" description="Polar residues" evidence="1">
    <location>
        <begin position="1"/>
        <end position="17"/>
    </location>
</feature>
<gene>
    <name evidence="2" type="ORF">AVEN_78711_1</name>
</gene>
<evidence type="ECO:0000256" key="1">
    <source>
        <dbReference type="SAM" id="MobiDB-lite"/>
    </source>
</evidence>
<comment type="caution">
    <text evidence="2">The sequence shown here is derived from an EMBL/GenBank/DDBJ whole genome shotgun (WGS) entry which is preliminary data.</text>
</comment>
<evidence type="ECO:0000313" key="2">
    <source>
        <dbReference type="EMBL" id="GBN39077.1"/>
    </source>
</evidence>
<sequence length="90" mass="10198">MTTTTPQMAIPLQTSAPHQRDEVGPSTYDLTCNARQIFSRIGYRYWKPSGSGADTLPLGHRGLKYRAILLVSFLYNKFNCPLSFVKFLKN</sequence>
<dbReference type="Proteomes" id="UP000499080">
    <property type="component" value="Unassembled WGS sequence"/>
</dbReference>
<dbReference type="AlphaFoldDB" id="A0A4Y2NM22"/>
<keyword evidence="3" id="KW-1185">Reference proteome</keyword>
<protein>
    <submittedName>
        <fullName evidence="2">Uncharacterized protein</fullName>
    </submittedName>
</protein>
<accession>A0A4Y2NM22</accession>
<dbReference type="EMBL" id="BGPR01128204">
    <property type="protein sequence ID" value="GBN39077.1"/>
    <property type="molecule type" value="Genomic_DNA"/>
</dbReference>
<feature type="region of interest" description="Disordered" evidence="1">
    <location>
        <begin position="1"/>
        <end position="27"/>
    </location>
</feature>